<name>A0ABS4DEU2_9CHLR</name>
<organism evidence="3 4">
    <name type="scientific">Candidatus Chloroploca mongolica</name>
    <dbReference type="NCBI Taxonomy" id="2528176"/>
    <lineage>
        <taxon>Bacteria</taxon>
        <taxon>Bacillati</taxon>
        <taxon>Chloroflexota</taxon>
        <taxon>Chloroflexia</taxon>
        <taxon>Chloroflexales</taxon>
        <taxon>Chloroflexineae</taxon>
        <taxon>Oscillochloridaceae</taxon>
        <taxon>Candidatus Chloroploca</taxon>
    </lineage>
</organism>
<dbReference type="PANTHER" id="PTHR23150:SF19">
    <property type="entry name" value="FORMYLGLYCINE-GENERATING ENZYME"/>
    <property type="match status" value="1"/>
</dbReference>
<dbReference type="RefSeq" id="WP_167857493.1">
    <property type="nucleotide sequence ID" value="NZ_SIJK02000049.1"/>
</dbReference>
<keyword evidence="4" id="KW-1185">Reference proteome</keyword>
<dbReference type="Gene3D" id="3.90.1580.10">
    <property type="entry name" value="paralog of FGE (formylglycine-generating enzyme)"/>
    <property type="match status" value="1"/>
</dbReference>
<feature type="region of interest" description="Disordered" evidence="1">
    <location>
        <begin position="46"/>
        <end position="90"/>
    </location>
</feature>
<gene>
    <name evidence="3" type="ORF">EYB53_019705</name>
</gene>
<sequence>MPSEQSQHVLTAKRRHLNALELQAAKFGLHCPAHITIEIEDLRRELGAPLPSEEESQPQQNAAQSPGPTQATDSARPTTAHESEPAVAANQDNDPAQHLSALLANAKTPNALREPCLPSLITPPLIHIPAGSFRMGSSEAHRRFTEACEQPQHSLSLPDYWIGQTPITNAQFRPFVEGGGYTTHAYWTPLGWQWREQYQIFQPRYWEHDQFNQADYPVVGVSWFEAVAYCNWLSAQSSHLFRLPTEAEWEKAARGPDGWIWPWGNTWQATACNNKESGYDRPTLINQHRSGASPHGVLDMAGNVWEWCSTQTHKPYPYELEDEWTEAYLATHIGRSLRGGSWRSSRNQVRGAYCHAMGQSYRLVDFGFRVVSDLKV</sequence>
<dbReference type="Proteomes" id="UP001193081">
    <property type="component" value="Unassembled WGS sequence"/>
</dbReference>
<comment type="caution">
    <text evidence="3">The sequence shown here is derived from an EMBL/GenBank/DDBJ whole genome shotgun (WGS) entry which is preliminary data.</text>
</comment>
<dbReference type="PANTHER" id="PTHR23150">
    <property type="entry name" value="SULFATASE MODIFYING FACTOR 1, 2"/>
    <property type="match status" value="1"/>
</dbReference>
<dbReference type="SUPFAM" id="SSF56436">
    <property type="entry name" value="C-type lectin-like"/>
    <property type="match status" value="1"/>
</dbReference>
<evidence type="ECO:0000259" key="2">
    <source>
        <dbReference type="Pfam" id="PF03781"/>
    </source>
</evidence>
<dbReference type="Pfam" id="PF03781">
    <property type="entry name" value="FGE-sulfatase"/>
    <property type="match status" value="1"/>
</dbReference>
<evidence type="ECO:0000256" key="1">
    <source>
        <dbReference type="SAM" id="MobiDB-lite"/>
    </source>
</evidence>
<protein>
    <submittedName>
        <fullName evidence="3">Formylglycine-generating enzyme family protein</fullName>
    </submittedName>
</protein>
<feature type="domain" description="Sulfatase-modifying factor enzyme-like" evidence="2">
    <location>
        <begin position="124"/>
        <end position="371"/>
    </location>
</feature>
<evidence type="ECO:0000313" key="3">
    <source>
        <dbReference type="EMBL" id="MBP1467952.1"/>
    </source>
</evidence>
<accession>A0ABS4DEU2</accession>
<dbReference type="InterPro" id="IPR016187">
    <property type="entry name" value="CTDL_fold"/>
</dbReference>
<dbReference type="EMBL" id="SIJK02000049">
    <property type="protein sequence ID" value="MBP1467952.1"/>
    <property type="molecule type" value="Genomic_DNA"/>
</dbReference>
<dbReference type="InterPro" id="IPR051043">
    <property type="entry name" value="Sulfatase_Mod_Factor_Kinase"/>
</dbReference>
<dbReference type="InterPro" id="IPR042095">
    <property type="entry name" value="SUMF_sf"/>
</dbReference>
<reference evidence="3 4" key="1">
    <citation type="submission" date="2021-03" db="EMBL/GenBank/DDBJ databases">
        <authorList>
            <person name="Grouzdev D.S."/>
        </authorList>
    </citation>
    <scope>NUCLEOTIDE SEQUENCE [LARGE SCALE GENOMIC DNA]</scope>
    <source>
        <strain evidence="3 4">M50-1</strain>
    </source>
</reference>
<feature type="compositionally biased region" description="Polar residues" evidence="1">
    <location>
        <begin position="57"/>
        <end position="77"/>
    </location>
</feature>
<dbReference type="InterPro" id="IPR005532">
    <property type="entry name" value="SUMF_dom"/>
</dbReference>
<proteinExistence type="predicted"/>
<evidence type="ECO:0000313" key="4">
    <source>
        <dbReference type="Proteomes" id="UP001193081"/>
    </source>
</evidence>